<evidence type="ECO:0000259" key="3">
    <source>
        <dbReference type="Pfam" id="PF01855"/>
    </source>
</evidence>
<evidence type="ECO:0008006" key="6">
    <source>
        <dbReference type="Google" id="ProtNLM"/>
    </source>
</evidence>
<gene>
    <name evidence="5" type="ORF">SDC9_16547</name>
</gene>
<dbReference type="PANTHER" id="PTHR43710">
    <property type="entry name" value="2-HYDROXYACYL-COA LYASE"/>
    <property type="match status" value="1"/>
</dbReference>
<evidence type="ECO:0000256" key="2">
    <source>
        <dbReference type="ARBA" id="ARBA00023002"/>
    </source>
</evidence>
<dbReference type="GO" id="GO:0046872">
    <property type="term" value="F:metal ion binding"/>
    <property type="evidence" value="ECO:0007669"/>
    <property type="project" value="UniProtKB-KW"/>
</dbReference>
<dbReference type="AlphaFoldDB" id="A0A644TUX4"/>
<keyword evidence="1" id="KW-0479">Metal-binding</keyword>
<evidence type="ECO:0000259" key="4">
    <source>
        <dbReference type="Pfam" id="PF02775"/>
    </source>
</evidence>
<evidence type="ECO:0000256" key="1">
    <source>
        <dbReference type="ARBA" id="ARBA00022723"/>
    </source>
</evidence>
<dbReference type="PIRSF" id="PIRSF006439">
    <property type="entry name" value="Indolepyruvate_ferr_oxidored"/>
    <property type="match status" value="1"/>
</dbReference>
<dbReference type="Gene3D" id="3.40.50.970">
    <property type="match status" value="2"/>
</dbReference>
<organism evidence="5">
    <name type="scientific">bioreactor metagenome</name>
    <dbReference type="NCBI Taxonomy" id="1076179"/>
    <lineage>
        <taxon>unclassified sequences</taxon>
        <taxon>metagenomes</taxon>
        <taxon>ecological metagenomes</taxon>
    </lineage>
</organism>
<dbReference type="GO" id="GO:0030976">
    <property type="term" value="F:thiamine pyrophosphate binding"/>
    <property type="evidence" value="ECO:0007669"/>
    <property type="project" value="InterPro"/>
</dbReference>
<protein>
    <recommendedName>
        <fullName evidence="6">Indolepyruvate ferredoxin oxidoreductase</fullName>
    </recommendedName>
</protein>
<comment type="caution">
    <text evidence="5">The sequence shown here is derived from an EMBL/GenBank/DDBJ whole genome shotgun (WGS) entry which is preliminary data.</text>
</comment>
<reference evidence="5" key="1">
    <citation type="submission" date="2019-08" db="EMBL/GenBank/DDBJ databases">
        <authorList>
            <person name="Kucharzyk K."/>
            <person name="Murdoch R.W."/>
            <person name="Higgins S."/>
            <person name="Loffler F."/>
        </authorList>
    </citation>
    <scope>NUCLEOTIDE SEQUENCE</scope>
</reference>
<feature type="domain" description="Pyruvate flavodoxin/ferredoxin oxidoreductase pyrimidine binding" evidence="3">
    <location>
        <begin position="15"/>
        <end position="206"/>
    </location>
</feature>
<dbReference type="InterPro" id="IPR045025">
    <property type="entry name" value="HACL1-like"/>
</dbReference>
<name>A0A644TUX4_9ZZZZ</name>
<dbReference type="InterPro" id="IPR017721">
    <property type="entry name" value="IorA"/>
</dbReference>
<dbReference type="InterPro" id="IPR002880">
    <property type="entry name" value="Pyrv_Fd/Flavodoxin_OxRdtase_N"/>
</dbReference>
<dbReference type="Pfam" id="PF02775">
    <property type="entry name" value="TPP_enzyme_C"/>
    <property type="match status" value="1"/>
</dbReference>
<dbReference type="CDD" id="cd07034">
    <property type="entry name" value="TPP_PYR_PFOR_IOR-alpha_like"/>
    <property type="match status" value="1"/>
</dbReference>
<keyword evidence="2" id="KW-0560">Oxidoreductase</keyword>
<dbReference type="SUPFAM" id="SSF52518">
    <property type="entry name" value="Thiamin diphosphate-binding fold (THDP-binding)"/>
    <property type="match status" value="2"/>
</dbReference>
<dbReference type="InterPro" id="IPR011766">
    <property type="entry name" value="TPP_enzyme_TPP-bd"/>
</dbReference>
<dbReference type="Pfam" id="PF01855">
    <property type="entry name" value="POR_N"/>
    <property type="match status" value="1"/>
</dbReference>
<sequence>MPDLVLSGDEAIARGAIDSGVSGAFAYPGTPSTEIMESLQAHWDEYKASMPDKERSFLVAQWCSNEKTAYEAALGVSFVGRRAMVSMKHVGLNVAMDPFINSSLVKINGGLVIVVADDPGMHSSQNEQDSRILADFAHIPCFEPSDQQEAYDTVRNAFAYSEIHEIPVLLRITTRLAHARARVKASPGMEPRALKKSDDPKAWTLMPGFARPRWKLLLQKYERFRAEGEELATLELRDKALGVITCGIGLRYYLENEDDWAALHGDKKPSHLHIDRYPLGRDKIRDLSDHVSKVLVIEEGYPFIEREVVGAFAAPLPVLGKLSGDLPLSGELSADSVRLALGLPPKEALPVSSIELPSRPPQFCQGCPHGDSFNALKEALKSEAEFLTTSDIGCYTLAALPPYNAVESCVDMGASIGMARGASCVGQKNAVAVIGDSTFYHSGMTNLLDAVAHRTRLTLLILDNSTTGMTGAQPTISPGSRMKALVQGLGVEAGHVRELEAHRKFHEANVAAIREELAYEGVSVIILKRECLEYLKKARQQ</sequence>
<dbReference type="EMBL" id="VSSQ01000055">
    <property type="protein sequence ID" value="MPL70786.1"/>
    <property type="molecule type" value="Genomic_DNA"/>
</dbReference>
<dbReference type="InterPro" id="IPR029061">
    <property type="entry name" value="THDP-binding"/>
</dbReference>
<evidence type="ECO:0000313" key="5">
    <source>
        <dbReference type="EMBL" id="MPL70786.1"/>
    </source>
</evidence>
<dbReference type="CDD" id="cd02008">
    <property type="entry name" value="TPP_IOR_alpha"/>
    <property type="match status" value="1"/>
</dbReference>
<proteinExistence type="predicted"/>
<dbReference type="FunFam" id="3.40.50.970:FF:000039">
    <property type="entry name" value="Indolepyruvate oxidoreductase subunit IorA"/>
    <property type="match status" value="1"/>
</dbReference>
<accession>A0A644TUX4</accession>
<feature type="domain" description="Thiamine pyrophosphate enzyme TPP-binding" evidence="4">
    <location>
        <begin position="391"/>
        <end position="492"/>
    </location>
</feature>
<dbReference type="GO" id="GO:0043805">
    <property type="term" value="F:indolepyruvate ferredoxin oxidoreductase activity"/>
    <property type="evidence" value="ECO:0007669"/>
    <property type="project" value="InterPro"/>
</dbReference>
<dbReference type="PANTHER" id="PTHR43710:SF5">
    <property type="entry name" value="INDOLEPYRUVATE FERREDOXIN OXIDOREDUCTASE ALPHA SUBUNIT"/>
    <property type="match status" value="1"/>
</dbReference>